<comment type="caution">
    <text evidence="2">The sequence shown here is derived from an EMBL/GenBank/DDBJ whole genome shotgun (WGS) entry which is preliminary data.</text>
</comment>
<feature type="region of interest" description="Disordered" evidence="1">
    <location>
        <begin position="306"/>
        <end position="353"/>
    </location>
</feature>
<evidence type="ECO:0000313" key="2">
    <source>
        <dbReference type="EMBL" id="KAK5053081.1"/>
    </source>
</evidence>
<dbReference type="GeneID" id="89970267"/>
<sequence length="381" mass="42653">MHEAVHHLKQLEKPRKADRWKSRVSAEQVTRVEKILGYTTWATFVSTTAATFAMRKDPLMKPPDQKKTAACPGDAGEMWVPYPQEGPSVVAHVDCHLRYLGRLFEICFNISEYLFTQEQDEKAFWTRDTLEDLHNELVAWYESLIGCLQIDSVKAPHTLSVHAQYHWSVMVLSELNFTSHLDDEDDATVALLVPVIQAQHMAAALAIADLIHRQCIHWGVSHVPTSFLQPINAAIPVITSDLEPAEHKSAFVKLAIGLHSLARRSVSAESVLRMLRLRLRQKRLMASGDIDRLFAEASEQWKASLWTPPPQTRHESSSNPNPGFTMATSANVMDGDYPDGEGSRHPVTDGGGTLDESYDLLVSKWNNFNLRAFSSSSSSSN</sequence>
<name>A0AAV9NAC0_9EURO</name>
<dbReference type="InterPro" id="IPR053187">
    <property type="entry name" value="Notoamide_regulator"/>
</dbReference>
<dbReference type="AlphaFoldDB" id="A0AAV9NAC0"/>
<evidence type="ECO:0000256" key="1">
    <source>
        <dbReference type="SAM" id="MobiDB-lite"/>
    </source>
</evidence>
<organism evidence="2 3">
    <name type="scientific">Exophiala bonariae</name>
    <dbReference type="NCBI Taxonomy" id="1690606"/>
    <lineage>
        <taxon>Eukaryota</taxon>
        <taxon>Fungi</taxon>
        <taxon>Dikarya</taxon>
        <taxon>Ascomycota</taxon>
        <taxon>Pezizomycotina</taxon>
        <taxon>Eurotiomycetes</taxon>
        <taxon>Chaetothyriomycetidae</taxon>
        <taxon>Chaetothyriales</taxon>
        <taxon>Herpotrichiellaceae</taxon>
        <taxon>Exophiala</taxon>
    </lineage>
</organism>
<dbReference type="EMBL" id="JAVRRD010000012">
    <property type="protein sequence ID" value="KAK5053081.1"/>
    <property type="molecule type" value="Genomic_DNA"/>
</dbReference>
<feature type="compositionally biased region" description="Polar residues" evidence="1">
    <location>
        <begin position="317"/>
        <end position="331"/>
    </location>
</feature>
<evidence type="ECO:0000313" key="3">
    <source>
        <dbReference type="Proteomes" id="UP001358417"/>
    </source>
</evidence>
<protein>
    <recommendedName>
        <fullName evidence="4">Transcription factor domain-containing protein</fullName>
    </recommendedName>
</protein>
<feature type="region of interest" description="Disordered" evidence="1">
    <location>
        <begin position="1"/>
        <end position="20"/>
    </location>
</feature>
<proteinExistence type="predicted"/>
<dbReference type="RefSeq" id="XP_064706523.1">
    <property type="nucleotide sequence ID" value="XM_064845669.1"/>
</dbReference>
<keyword evidence="3" id="KW-1185">Reference proteome</keyword>
<dbReference type="PANTHER" id="PTHR47256">
    <property type="entry name" value="ZN(II)2CYS6 TRANSCRIPTION FACTOR (EUROFUNG)-RELATED"/>
    <property type="match status" value="1"/>
</dbReference>
<gene>
    <name evidence="2" type="ORF">LTR84_002055</name>
</gene>
<evidence type="ECO:0008006" key="4">
    <source>
        <dbReference type="Google" id="ProtNLM"/>
    </source>
</evidence>
<dbReference type="PANTHER" id="PTHR47256:SF1">
    <property type="entry name" value="ZN(II)2CYS6 TRANSCRIPTION FACTOR (EUROFUNG)"/>
    <property type="match status" value="1"/>
</dbReference>
<dbReference type="Proteomes" id="UP001358417">
    <property type="component" value="Unassembled WGS sequence"/>
</dbReference>
<reference evidence="2 3" key="1">
    <citation type="submission" date="2023-08" db="EMBL/GenBank/DDBJ databases">
        <title>Black Yeasts Isolated from many extreme environments.</title>
        <authorList>
            <person name="Coleine C."/>
            <person name="Stajich J.E."/>
            <person name="Selbmann L."/>
        </authorList>
    </citation>
    <scope>NUCLEOTIDE SEQUENCE [LARGE SCALE GENOMIC DNA]</scope>
    <source>
        <strain evidence="2 3">CCFEE 5792</strain>
    </source>
</reference>
<accession>A0AAV9NAC0</accession>